<dbReference type="EMBL" id="KZ999240">
    <property type="protein sequence ID" value="RKO85272.1"/>
    <property type="molecule type" value="Genomic_DNA"/>
</dbReference>
<accession>A0A4P9W0W3</accession>
<dbReference type="Proteomes" id="UP000269721">
    <property type="component" value="Unassembled WGS sequence"/>
</dbReference>
<gene>
    <name evidence="2" type="ORF">BDK51DRAFT_27425</name>
</gene>
<name>A0A4P9W0W3_9FUNG</name>
<sequence length="201" mass="22287">MKTPFHQPSPHPACNSPKDQKLPYRTPPPTPPRAGVDLLRKVSSLFRKNDSFSAPNTNQPSHPIAHPAFLPSPTAFFKTPRVIEKTERLGECDARGPFPATLHAFETIGRRGPCDAYVAASNSRMAAPQAFETLQRYGARTSGCVDDTCSHAFETSERHRLRVDGRQVPVKDARGLMDRCEGGEEGGRRSVWRHLFGRRSG</sequence>
<protein>
    <submittedName>
        <fullName evidence="2">Uncharacterized protein</fullName>
    </submittedName>
</protein>
<dbReference type="AlphaFoldDB" id="A0A4P9W0W3"/>
<reference evidence="3" key="1">
    <citation type="journal article" date="2018" name="Nat. Microbiol.">
        <title>Leveraging single-cell genomics to expand the fungal tree of life.</title>
        <authorList>
            <person name="Ahrendt S.R."/>
            <person name="Quandt C.A."/>
            <person name="Ciobanu D."/>
            <person name="Clum A."/>
            <person name="Salamov A."/>
            <person name="Andreopoulos B."/>
            <person name="Cheng J.F."/>
            <person name="Woyke T."/>
            <person name="Pelin A."/>
            <person name="Henrissat B."/>
            <person name="Reynolds N.K."/>
            <person name="Benny G.L."/>
            <person name="Smith M.E."/>
            <person name="James T.Y."/>
            <person name="Grigoriev I.V."/>
        </authorList>
    </citation>
    <scope>NUCLEOTIDE SEQUENCE [LARGE SCALE GENOMIC DNA]</scope>
</reference>
<feature type="region of interest" description="Disordered" evidence="1">
    <location>
        <begin position="1"/>
        <end position="36"/>
    </location>
</feature>
<feature type="compositionally biased region" description="Polar residues" evidence="1">
    <location>
        <begin position="51"/>
        <end position="61"/>
    </location>
</feature>
<evidence type="ECO:0000313" key="3">
    <source>
        <dbReference type="Proteomes" id="UP000269721"/>
    </source>
</evidence>
<keyword evidence="3" id="KW-1185">Reference proteome</keyword>
<feature type="region of interest" description="Disordered" evidence="1">
    <location>
        <begin position="49"/>
        <end position="70"/>
    </location>
</feature>
<organism evidence="2 3">
    <name type="scientific">Blyttiomyces helicus</name>
    <dbReference type="NCBI Taxonomy" id="388810"/>
    <lineage>
        <taxon>Eukaryota</taxon>
        <taxon>Fungi</taxon>
        <taxon>Fungi incertae sedis</taxon>
        <taxon>Chytridiomycota</taxon>
        <taxon>Chytridiomycota incertae sedis</taxon>
        <taxon>Chytridiomycetes</taxon>
        <taxon>Chytridiomycetes incertae sedis</taxon>
        <taxon>Blyttiomyces</taxon>
    </lineage>
</organism>
<proteinExistence type="predicted"/>
<evidence type="ECO:0000256" key="1">
    <source>
        <dbReference type="SAM" id="MobiDB-lite"/>
    </source>
</evidence>
<evidence type="ECO:0000313" key="2">
    <source>
        <dbReference type="EMBL" id="RKO85272.1"/>
    </source>
</evidence>